<keyword evidence="3 6" id="KW-1133">Transmembrane helix</keyword>
<dbReference type="InterPro" id="IPR011701">
    <property type="entry name" value="MFS"/>
</dbReference>
<feature type="transmembrane region" description="Helical" evidence="6">
    <location>
        <begin position="317"/>
        <end position="339"/>
    </location>
</feature>
<dbReference type="Proteomes" id="UP001360953">
    <property type="component" value="Unassembled WGS sequence"/>
</dbReference>
<name>A0ABR1MD80_9PEZI</name>
<dbReference type="PROSITE" id="PS50850">
    <property type="entry name" value="MFS"/>
    <property type="match status" value="1"/>
</dbReference>
<feature type="transmembrane region" description="Helical" evidence="6">
    <location>
        <begin position="126"/>
        <end position="143"/>
    </location>
</feature>
<evidence type="ECO:0000256" key="3">
    <source>
        <dbReference type="ARBA" id="ARBA00022989"/>
    </source>
</evidence>
<evidence type="ECO:0000256" key="5">
    <source>
        <dbReference type="SAM" id="MobiDB-lite"/>
    </source>
</evidence>
<evidence type="ECO:0000256" key="1">
    <source>
        <dbReference type="ARBA" id="ARBA00004141"/>
    </source>
</evidence>
<evidence type="ECO:0000256" key="6">
    <source>
        <dbReference type="SAM" id="Phobius"/>
    </source>
</evidence>
<dbReference type="Gene3D" id="1.20.1250.20">
    <property type="entry name" value="MFS general substrate transporter like domains"/>
    <property type="match status" value="1"/>
</dbReference>
<feature type="transmembrane region" description="Helical" evidence="6">
    <location>
        <begin position="185"/>
        <end position="206"/>
    </location>
</feature>
<sequence length="536" mass="59550">MSATAEDEKSAAYRQENMESPNNGSEKDVENAESLHLQSTYLGDGEASHLPNEHRQYLLQRHGTLTLDPLPSQDPADPYNWPDWKKNANLFLVAFHAMMTTFTAAGIIPAFESIAEDLGCTLQRASYLTSMQIAVLGYAPLFWKPISYRYGRRPVWLLSTLLSAVCNIGCAVSHSYAAMAACRCLVAFFISPAIAIGSGVVVETFFKKDRGRYMGIWALMVTLGPPTGPFIMGFVAYHVGYRWIFWIFTIINAVQFVGYFFFGPETRYIRQGVKHTGSTFKREYLTFQRLDPKPLHWYEFLQPASLAKYTSVMIPTFAYTMVFGFASVFLTVEIPQIFIEKFAFNPQQIGLQFLGLIIGSMIGEQLGGPLSDFWINRRTKKSGQIRPAPEYRLWLSYFGFLLVIVGLIVFGVQTEDAKHLHWNVTPIVGIAISAVGNQIITTVLVTYAVDCHPGASSSIGVFVNLIRSTWGFIVPFFAPDMIAGLGMSATGGVMAAIVFAAGFLPIVLLHIRGVKWRRSRAVKNEARGTDAAGRGD</sequence>
<dbReference type="SUPFAM" id="SSF103473">
    <property type="entry name" value="MFS general substrate transporter"/>
    <property type="match status" value="1"/>
</dbReference>
<gene>
    <name evidence="8" type="ORF">J3D65DRAFT_663805</name>
</gene>
<feature type="transmembrane region" description="Helical" evidence="6">
    <location>
        <begin position="243"/>
        <end position="262"/>
    </location>
</feature>
<reference evidence="8 9" key="1">
    <citation type="submission" date="2024-04" db="EMBL/GenBank/DDBJ databases">
        <title>Phyllosticta paracitricarpa is synonymous to the EU quarantine fungus P. citricarpa based on phylogenomic analyses.</title>
        <authorList>
            <consortium name="Lawrence Berkeley National Laboratory"/>
            <person name="Van ingen-buijs V.A."/>
            <person name="Van westerhoven A.C."/>
            <person name="Haridas S."/>
            <person name="Skiadas P."/>
            <person name="Martin F."/>
            <person name="Groenewald J.Z."/>
            <person name="Crous P.W."/>
            <person name="Seidl M.F."/>
        </authorList>
    </citation>
    <scope>NUCLEOTIDE SEQUENCE [LARGE SCALE GENOMIC DNA]</scope>
    <source>
        <strain evidence="8 9">CPC 17464</strain>
    </source>
</reference>
<feature type="transmembrane region" description="Helical" evidence="6">
    <location>
        <begin position="424"/>
        <end position="447"/>
    </location>
</feature>
<comment type="subcellular location">
    <subcellularLocation>
        <location evidence="1">Membrane</location>
        <topology evidence="1">Multi-pass membrane protein</topology>
    </subcellularLocation>
</comment>
<keyword evidence="4 6" id="KW-0472">Membrane</keyword>
<feature type="transmembrane region" description="Helical" evidence="6">
    <location>
        <begin position="155"/>
        <end position="179"/>
    </location>
</feature>
<evidence type="ECO:0000256" key="4">
    <source>
        <dbReference type="ARBA" id="ARBA00023136"/>
    </source>
</evidence>
<organism evidence="8 9">
    <name type="scientific">Phyllosticta citribraziliensis</name>
    <dbReference type="NCBI Taxonomy" id="989973"/>
    <lineage>
        <taxon>Eukaryota</taxon>
        <taxon>Fungi</taxon>
        <taxon>Dikarya</taxon>
        <taxon>Ascomycota</taxon>
        <taxon>Pezizomycotina</taxon>
        <taxon>Dothideomycetes</taxon>
        <taxon>Dothideomycetes incertae sedis</taxon>
        <taxon>Botryosphaeriales</taxon>
        <taxon>Phyllostictaceae</taxon>
        <taxon>Phyllosticta</taxon>
    </lineage>
</organism>
<feature type="transmembrane region" description="Helical" evidence="6">
    <location>
        <begin position="391"/>
        <end position="412"/>
    </location>
</feature>
<comment type="caution">
    <text evidence="8">The sequence shown here is derived from an EMBL/GenBank/DDBJ whole genome shotgun (WGS) entry which is preliminary data.</text>
</comment>
<feature type="domain" description="Major facilitator superfamily (MFS) profile" evidence="7">
    <location>
        <begin position="89"/>
        <end position="514"/>
    </location>
</feature>
<dbReference type="Pfam" id="PF07690">
    <property type="entry name" value="MFS_1"/>
    <property type="match status" value="1"/>
</dbReference>
<accession>A0ABR1MD80</accession>
<dbReference type="EMBL" id="JBBPEH010000001">
    <property type="protein sequence ID" value="KAK7544562.1"/>
    <property type="molecule type" value="Genomic_DNA"/>
</dbReference>
<feature type="transmembrane region" description="Helical" evidence="6">
    <location>
        <begin position="490"/>
        <end position="511"/>
    </location>
</feature>
<feature type="region of interest" description="Disordered" evidence="5">
    <location>
        <begin position="1"/>
        <end position="46"/>
    </location>
</feature>
<dbReference type="GeneID" id="92035602"/>
<dbReference type="InterPro" id="IPR036259">
    <property type="entry name" value="MFS_trans_sf"/>
</dbReference>
<dbReference type="RefSeq" id="XP_066659797.1">
    <property type="nucleotide sequence ID" value="XM_066802696.1"/>
</dbReference>
<feature type="transmembrane region" description="Helical" evidence="6">
    <location>
        <begin position="351"/>
        <end position="370"/>
    </location>
</feature>
<keyword evidence="9" id="KW-1185">Reference proteome</keyword>
<evidence type="ECO:0000313" key="8">
    <source>
        <dbReference type="EMBL" id="KAK7544562.1"/>
    </source>
</evidence>
<evidence type="ECO:0000259" key="7">
    <source>
        <dbReference type="PROSITE" id="PS50850"/>
    </source>
</evidence>
<proteinExistence type="predicted"/>
<dbReference type="InterPro" id="IPR020846">
    <property type="entry name" value="MFS_dom"/>
</dbReference>
<dbReference type="PANTHER" id="PTHR23502">
    <property type="entry name" value="MAJOR FACILITATOR SUPERFAMILY"/>
    <property type="match status" value="1"/>
</dbReference>
<keyword evidence="2 6" id="KW-0812">Transmembrane</keyword>
<evidence type="ECO:0000313" key="9">
    <source>
        <dbReference type="Proteomes" id="UP001360953"/>
    </source>
</evidence>
<protein>
    <submittedName>
        <fullName evidence="8">MFS transporter</fullName>
    </submittedName>
</protein>
<feature type="transmembrane region" description="Helical" evidence="6">
    <location>
        <begin position="90"/>
        <end position="111"/>
    </location>
</feature>
<feature type="transmembrane region" description="Helical" evidence="6">
    <location>
        <begin position="213"/>
        <end position="237"/>
    </location>
</feature>
<dbReference type="PANTHER" id="PTHR23502:SF2">
    <property type="entry name" value="TRANSPORTER, PUTATIVE (AFU_ORTHOLOGUE AFUA_2G08910)-RELATED"/>
    <property type="match status" value="1"/>
</dbReference>
<feature type="compositionally biased region" description="Basic and acidic residues" evidence="5">
    <location>
        <begin position="1"/>
        <end position="11"/>
    </location>
</feature>
<evidence type="ECO:0000256" key="2">
    <source>
        <dbReference type="ARBA" id="ARBA00022692"/>
    </source>
</evidence>
<feature type="transmembrane region" description="Helical" evidence="6">
    <location>
        <begin position="459"/>
        <end position="478"/>
    </location>
</feature>